<evidence type="ECO:0000259" key="3">
    <source>
        <dbReference type="Pfam" id="PF00493"/>
    </source>
</evidence>
<dbReference type="InterPro" id="IPR001208">
    <property type="entry name" value="MCM_dom"/>
</dbReference>
<reference evidence="4" key="1">
    <citation type="journal article" date="2014" name="Front. Microbiol.">
        <title>High frequency of phylogenetically diverse reductive dehalogenase-homologous genes in deep subseafloor sedimentary metagenomes.</title>
        <authorList>
            <person name="Kawai M."/>
            <person name="Futagami T."/>
            <person name="Toyoda A."/>
            <person name="Takaki Y."/>
            <person name="Nishi S."/>
            <person name="Hori S."/>
            <person name="Arai W."/>
            <person name="Tsubouchi T."/>
            <person name="Morono Y."/>
            <person name="Uchiyama I."/>
            <person name="Ito T."/>
            <person name="Fujiyama A."/>
            <person name="Inagaki F."/>
            <person name="Takami H."/>
        </authorList>
    </citation>
    <scope>NUCLEOTIDE SEQUENCE</scope>
    <source>
        <strain evidence="4">Expedition CK06-06</strain>
    </source>
</reference>
<dbReference type="AlphaFoldDB" id="X1SSF3"/>
<keyword evidence="2" id="KW-0067">ATP-binding</keyword>
<feature type="domain" description="MCM C-terminal AAA(+) ATPase" evidence="3">
    <location>
        <begin position="99"/>
        <end position="158"/>
    </location>
</feature>
<dbReference type="InterPro" id="IPR027417">
    <property type="entry name" value="P-loop_NTPase"/>
</dbReference>
<name>X1SSF3_9ZZZZ</name>
<accession>X1SSF3</accession>
<evidence type="ECO:0000313" key="4">
    <source>
        <dbReference type="EMBL" id="GAI95972.1"/>
    </source>
</evidence>
<gene>
    <name evidence="4" type="ORF">S12H4_27250</name>
</gene>
<proteinExistence type="predicted"/>
<comment type="caution">
    <text evidence="4">The sequence shown here is derived from an EMBL/GenBank/DDBJ whole genome shotgun (WGS) entry which is preliminary data.</text>
</comment>
<organism evidence="4">
    <name type="scientific">marine sediment metagenome</name>
    <dbReference type="NCBI Taxonomy" id="412755"/>
    <lineage>
        <taxon>unclassified sequences</taxon>
        <taxon>metagenomes</taxon>
        <taxon>ecological metagenomes</taxon>
    </lineage>
</organism>
<dbReference type="GO" id="GO:0005524">
    <property type="term" value="F:ATP binding"/>
    <property type="evidence" value="ECO:0007669"/>
    <property type="project" value="UniProtKB-KW"/>
</dbReference>
<feature type="non-terminal residue" evidence="4">
    <location>
        <position position="178"/>
    </location>
</feature>
<dbReference type="Pfam" id="PF00493">
    <property type="entry name" value="MCM"/>
    <property type="match status" value="1"/>
</dbReference>
<evidence type="ECO:0000256" key="1">
    <source>
        <dbReference type="ARBA" id="ARBA00022741"/>
    </source>
</evidence>
<dbReference type="EMBL" id="BARW01015541">
    <property type="protein sequence ID" value="GAI95972.1"/>
    <property type="molecule type" value="Genomic_DNA"/>
</dbReference>
<dbReference type="GO" id="GO:0003677">
    <property type="term" value="F:DNA binding"/>
    <property type="evidence" value="ECO:0007669"/>
    <property type="project" value="InterPro"/>
</dbReference>
<sequence>MANDMDILRRAYERENDSRDRRPPQHRNWEFYTVGAARRDINRLIDEGMVIIAMKSSTLTKYRLSEKGRDFVWATTMEREFAKVPAASVIEAMNLVVGFEDMKDTIARAVESRHRINFLLEGPPACAKSIMLEGVRSAVPDAYIAFGSRTSAAGLSDALFEFQPSVLLLDEADKMDND</sequence>
<dbReference type="Gene3D" id="3.40.50.300">
    <property type="entry name" value="P-loop containing nucleotide triphosphate hydrolases"/>
    <property type="match status" value="1"/>
</dbReference>
<protein>
    <recommendedName>
        <fullName evidence="3">MCM C-terminal AAA(+) ATPase domain-containing protein</fullName>
    </recommendedName>
</protein>
<dbReference type="SUPFAM" id="SSF52540">
    <property type="entry name" value="P-loop containing nucleoside triphosphate hydrolases"/>
    <property type="match status" value="1"/>
</dbReference>
<keyword evidence="1" id="KW-0547">Nucleotide-binding</keyword>
<evidence type="ECO:0000256" key="2">
    <source>
        <dbReference type="ARBA" id="ARBA00022840"/>
    </source>
</evidence>